<evidence type="ECO:0000313" key="2">
    <source>
        <dbReference type="EMBL" id="CEI72683.1"/>
    </source>
</evidence>
<evidence type="ECO:0000313" key="3">
    <source>
        <dbReference type="Proteomes" id="UP000245695"/>
    </source>
</evidence>
<dbReference type="AlphaFoldDB" id="A0A2P2BQP9"/>
<dbReference type="Proteomes" id="UP000245695">
    <property type="component" value="Chromosome 1"/>
</dbReference>
<dbReference type="EMBL" id="LN650648">
    <property type="protein sequence ID" value="CEI72683.1"/>
    <property type="molecule type" value="Genomic_DNA"/>
</dbReference>
<sequence length="216" mass="24763">MRSFLRNCISLANLCEQMVSIMIKRVKLSKFNGELCENLYADVCYITATNFNDVTNLYNRVSDALDNKNWLKSRDELYLMDVLDKGGFIIGCYVEETLVASALCEAPSGDYLDYLYELGLDDLDINSSYVSGYVMVDPVYRGNALHRTLMETRIEESLLRGKDFIITAIATENIFSLNTVLKLGFEIQFERENEYGIKRNILTKRLVELSEEEFTA</sequence>
<name>A0A2P2BQP9_9FIRM</name>
<organism evidence="2 3">
    <name type="scientific">Romboutsia hominis</name>
    <dbReference type="NCBI Taxonomy" id="1507512"/>
    <lineage>
        <taxon>Bacteria</taxon>
        <taxon>Bacillati</taxon>
        <taxon>Bacillota</taxon>
        <taxon>Clostridia</taxon>
        <taxon>Peptostreptococcales</taxon>
        <taxon>Peptostreptococcaceae</taxon>
        <taxon>Romboutsia</taxon>
    </lineage>
</organism>
<protein>
    <submittedName>
        <fullName evidence="2">Acyl-CoA N-acyltransferase</fullName>
    </submittedName>
</protein>
<proteinExistence type="predicted"/>
<dbReference type="InterPro" id="IPR000182">
    <property type="entry name" value="GNAT_dom"/>
</dbReference>
<accession>A0A2P2BQP9</accession>
<dbReference type="PROSITE" id="PS51186">
    <property type="entry name" value="GNAT"/>
    <property type="match status" value="1"/>
</dbReference>
<dbReference type="KEGG" id="rhom:FRIFI_1144"/>
<dbReference type="GO" id="GO:0016747">
    <property type="term" value="F:acyltransferase activity, transferring groups other than amino-acyl groups"/>
    <property type="evidence" value="ECO:0007669"/>
    <property type="project" value="InterPro"/>
</dbReference>
<gene>
    <name evidence="2" type="ORF">FRIFI_1144</name>
</gene>
<evidence type="ECO:0000259" key="1">
    <source>
        <dbReference type="PROSITE" id="PS51186"/>
    </source>
</evidence>
<dbReference type="RefSeq" id="WP_176698686.1">
    <property type="nucleotide sequence ID" value="NZ_FJTZ01000012.1"/>
</dbReference>
<dbReference type="InterPro" id="IPR016181">
    <property type="entry name" value="Acyl_CoA_acyltransferase"/>
</dbReference>
<feature type="domain" description="N-acetyltransferase" evidence="1">
    <location>
        <begin position="41"/>
        <end position="208"/>
    </location>
</feature>
<keyword evidence="2" id="KW-0012">Acyltransferase</keyword>
<dbReference type="Gene3D" id="3.40.630.30">
    <property type="match status" value="1"/>
</dbReference>
<reference evidence="2 3" key="1">
    <citation type="submission" date="2014-09" db="EMBL/GenBank/DDBJ databases">
        <authorList>
            <person name="Hornung B.V."/>
        </authorList>
    </citation>
    <scope>NUCLEOTIDE SEQUENCE [LARGE SCALE GENOMIC DNA]</scope>
    <source>
        <strain evidence="2 3">FRIFI</strain>
    </source>
</reference>
<keyword evidence="3" id="KW-1185">Reference proteome</keyword>
<dbReference type="SUPFAM" id="SSF55729">
    <property type="entry name" value="Acyl-CoA N-acyltransferases (Nat)"/>
    <property type="match status" value="1"/>
</dbReference>
<keyword evidence="2" id="KW-0808">Transferase</keyword>